<dbReference type="CDD" id="cd14728">
    <property type="entry name" value="Ere-like"/>
    <property type="match status" value="1"/>
</dbReference>
<dbReference type="RefSeq" id="WP_209142794.1">
    <property type="nucleotide sequence ID" value="NZ_JAGHKO010000011.1"/>
</dbReference>
<protein>
    <submittedName>
        <fullName evidence="2">Erythromycin esterase family protein</fullName>
    </submittedName>
</protein>
<feature type="chain" id="PRO_5045402741" evidence="1">
    <location>
        <begin position="20"/>
        <end position="404"/>
    </location>
</feature>
<proteinExistence type="predicted"/>
<dbReference type="EMBL" id="JAGHKO010000011">
    <property type="protein sequence ID" value="MBO9204331.1"/>
    <property type="molecule type" value="Genomic_DNA"/>
</dbReference>
<dbReference type="SUPFAM" id="SSF159501">
    <property type="entry name" value="EreA/ChaN-like"/>
    <property type="match status" value="1"/>
</dbReference>
<dbReference type="Proteomes" id="UP000677244">
    <property type="component" value="Unassembled WGS sequence"/>
</dbReference>
<dbReference type="Gene3D" id="1.20.1440.30">
    <property type="entry name" value="Biosynthetic Protein domain"/>
    <property type="match status" value="1"/>
</dbReference>
<name>A0ABS3Z2D7_9BACT</name>
<evidence type="ECO:0000313" key="3">
    <source>
        <dbReference type="Proteomes" id="UP000677244"/>
    </source>
</evidence>
<keyword evidence="1" id="KW-0732">Signal</keyword>
<feature type="signal peptide" evidence="1">
    <location>
        <begin position="1"/>
        <end position="19"/>
    </location>
</feature>
<dbReference type="InterPro" id="IPR052036">
    <property type="entry name" value="Hydrolase/PRTase-associated"/>
</dbReference>
<sequence length="404" mass="45807">MKRLALLFSLVCLSFCLFAQVELEKNILPLNLDGSVSIAQFQPLINDMGAYKIVGLGEGTHGTREFGEIRIALIKELIEKKGFRVICFENAFGDSYYFNQWLNSGESVKEGMKKYLIALWQTRELEEFFEWVRTFNKNNSEKVSIAGMDFNYLANMAKVIGSESKKLHLEQLNLLSGDLYKDALYFDSVWDNQMKIENRNDFGTKIRSIRSKLLQIDSIIKTNNLPVSNLLQSALLNGKCWGSGGGRDKGMALMAVNLAENNKMIVWAHAVHLALQSPYKNNMVGGCGGHIKQLVTDYYALGMGTANGKYAGTKDRFDTRINIMNTYKLPATKKNSWDDYFVQMNMPSFFIDLRNSKAENTSLPLRQVGYGPPQRISYTDEVKLPALFDGYIFIKNTNAPEYLR</sequence>
<gene>
    <name evidence="2" type="ORF">J7I42_28850</name>
</gene>
<accession>A0ABS3Z2D7</accession>
<dbReference type="Pfam" id="PF05139">
    <property type="entry name" value="Erythro_esteras"/>
    <property type="match status" value="2"/>
</dbReference>
<evidence type="ECO:0000313" key="2">
    <source>
        <dbReference type="EMBL" id="MBO9204331.1"/>
    </source>
</evidence>
<dbReference type="PANTHER" id="PTHR31299:SF0">
    <property type="entry name" value="ESTERASE, PUTATIVE (AFU_ORTHOLOGUE AFUA_1G05850)-RELATED"/>
    <property type="match status" value="1"/>
</dbReference>
<dbReference type="InterPro" id="IPR007815">
    <property type="entry name" value="Emycin_Estase"/>
</dbReference>
<keyword evidence="3" id="KW-1185">Reference proteome</keyword>
<comment type="caution">
    <text evidence="2">The sequence shown here is derived from an EMBL/GenBank/DDBJ whole genome shotgun (WGS) entry which is preliminary data.</text>
</comment>
<organism evidence="2 3">
    <name type="scientific">Niastella soli</name>
    <dbReference type="NCBI Taxonomy" id="2821487"/>
    <lineage>
        <taxon>Bacteria</taxon>
        <taxon>Pseudomonadati</taxon>
        <taxon>Bacteroidota</taxon>
        <taxon>Chitinophagia</taxon>
        <taxon>Chitinophagales</taxon>
        <taxon>Chitinophagaceae</taxon>
        <taxon>Niastella</taxon>
    </lineage>
</organism>
<dbReference type="PANTHER" id="PTHR31299">
    <property type="entry name" value="ESTERASE, PUTATIVE (AFU_ORTHOLOGUE AFUA_1G05850)-RELATED"/>
    <property type="match status" value="1"/>
</dbReference>
<evidence type="ECO:0000256" key="1">
    <source>
        <dbReference type="SAM" id="SignalP"/>
    </source>
</evidence>
<dbReference type="Gene3D" id="3.30.1870.10">
    <property type="entry name" value="EreA-like, domain 2"/>
    <property type="match status" value="1"/>
</dbReference>
<dbReference type="Gene3D" id="3.40.1660.10">
    <property type="entry name" value="EreA-like (biosynthetic domain)"/>
    <property type="match status" value="1"/>
</dbReference>
<reference evidence="2 3" key="1">
    <citation type="submission" date="2021-03" db="EMBL/GenBank/DDBJ databases">
        <title>Assistant Professor.</title>
        <authorList>
            <person name="Huq M.A."/>
        </authorList>
    </citation>
    <scope>NUCLEOTIDE SEQUENCE [LARGE SCALE GENOMIC DNA]</scope>
    <source>
        <strain evidence="2 3">MAH-29</strain>
    </source>
</reference>